<dbReference type="RefSeq" id="WP_074821379.1">
    <property type="nucleotide sequence ID" value="NZ_FOLW01000002.1"/>
</dbReference>
<evidence type="ECO:0000313" key="1">
    <source>
        <dbReference type="EMBL" id="SFC49197.1"/>
    </source>
</evidence>
<dbReference type="Proteomes" id="UP000226420">
    <property type="component" value="Unassembled WGS sequence"/>
</dbReference>
<dbReference type="SUPFAM" id="SSF47413">
    <property type="entry name" value="lambda repressor-like DNA-binding domains"/>
    <property type="match status" value="1"/>
</dbReference>
<dbReference type="AlphaFoldDB" id="A0AAJ4W9G2"/>
<proteinExistence type="predicted"/>
<gene>
    <name evidence="1" type="ORF">SAMN02745723_102498</name>
</gene>
<dbReference type="InterPro" id="IPR010982">
    <property type="entry name" value="Lambda_DNA-bd_dom_sf"/>
</dbReference>
<dbReference type="GO" id="GO:0003677">
    <property type="term" value="F:DNA binding"/>
    <property type="evidence" value="ECO:0007669"/>
    <property type="project" value="InterPro"/>
</dbReference>
<dbReference type="InterPro" id="IPR015060">
    <property type="entry name" value="Aca2_YdiL-like"/>
</dbReference>
<dbReference type="EMBL" id="FOLW01000002">
    <property type="protein sequence ID" value="SFC49197.1"/>
    <property type="molecule type" value="Genomic_DNA"/>
</dbReference>
<evidence type="ECO:0000313" key="2">
    <source>
        <dbReference type="Proteomes" id="UP000226420"/>
    </source>
</evidence>
<dbReference type="Pfam" id="PF08965">
    <property type="entry name" value="Aca2_YdiL"/>
    <property type="match status" value="1"/>
</dbReference>
<sequence length="122" mass="14347">MNNFELKQLRKLLFLSPSEAAEEIGNVETRTWQRWEKGERAIPLDVISKIQMLALTRQERLSVEPDSNDYNYQYIELFDDFINVSGVKSIVKWRLAQSVAAQLLLERESEAWRMEEIIQDEG</sequence>
<dbReference type="Gene3D" id="1.10.3100.10">
    <property type="entry name" value="Putative cytoplasmic protein"/>
    <property type="match status" value="1"/>
</dbReference>
<dbReference type="InterPro" id="IPR001387">
    <property type="entry name" value="Cro/C1-type_HTH"/>
</dbReference>
<dbReference type="InterPro" id="IPR027910">
    <property type="entry name" value="YdiL_sf"/>
</dbReference>
<reference evidence="1 2" key="1">
    <citation type="submission" date="2016-10" db="EMBL/GenBank/DDBJ databases">
        <authorList>
            <person name="Varghese N."/>
            <person name="Submissions S."/>
        </authorList>
    </citation>
    <scope>NUCLEOTIDE SEQUENCE [LARGE SCALE GENOMIC DNA]</scope>
    <source>
        <strain evidence="1 2">DSM 5563</strain>
    </source>
</reference>
<organism evidence="1 2">
    <name type="scientific">Pragia fontium DSM 5563 = ATCC 49100</name>
    <dbReference type="NCBI Taxonomy" id="1122977"/>
    <lineage>
        <taxon>Bacteria</taxon>
        <taxon>Pseudomonadati</taxon>
        <taxon>Pseudomonadota</taxon>
        <taxon>Gammaproteobacteria</taxon>
        <taxon>Enterobacterales</taxon>
        <taxon>Budviciaceae</taxon>
        <taxon>Pragia</taxon>
    </lineage>
</organism>
<comment type="caution">
    <text evidence="1">The sequence shown here is derived from an EMBL/GenBank/DDBJ whole genome shotgun (WGS) entry which is preliminary data.</text>
</comment>
<accession>A0AAJ4W9G2</accession>
<dbReference type="CDD" id="cd00093">
    <property type="entry name" value="HTH_XRE"/>
    <property type="match status" value="1"/>
</dbReference>
<evidence type="ECO:0008006" key="3">
    <source>
        <dbReference type="Google" id="ProtNLM"/>
    </source>
</evidence>
<name>A0AAJ4W9G2_9GAMM</name>
<protein>
    <recommendedName>
        <fullName evidence="3">DUF1870 domain-containing protein</fullName>
    </recommendedName>
</protein>